<dbReference type="HOGENOM" id="CLU_3344258_0_0_6"/>
<name>A0A0C5VWV7_9GAMM</name>
<protein>
    <submittedName>
        <fullName evidence="1">Uncharacterized protein</fullName>
    </submittedName>
</protein>
<dbReference type="Proteomes" id="UP000032266">
    <property type="component" value="Chromosome"/>
</dbReference>
<dbReference type="AlphaFoldDB" id="A0A0C5VWV7"/>
<evidence type="ECO:0000313" key="1">
    <source>
        <dbReference type="EMBL" id="AJQ97758.1"/>
    </source>
</evidence>
<sequence>MAVHNIIHRAGAKMTLRVRCRDIARVLVAVAPDSDLT</sequence>
<keyword evidence="2" id="KW-1185">Reference proteome</keyword>
<accession>A0A0C5VWV7</accession>
<dbReference type="KEGG" id="gsn:YC6258_05730"/>
<proteinExistence type="predicted"/>
<reference evidence="1 2" key="1">
    <citation type="submission" date="2014-01" db="EMBL/GenBank/DDBJ databases">
        <title>Full genme sequencing of cellulolytic bacterium Gynuella sunshinyii YC6258T gen. nov., sp. nov.</title>
        <authorList>
            <person name="Khan H."/>
            <person name="Chung E.J."/>
            <person name="Chung Y.R."/>
        </authorList>
    </citation>
    <scope>NUCLEOTIDE SEQUENCE [LARGE SCALE GENOMIC DNA]</scope>
    <source>
        <strain evidence="1 2">YC6258</strain>
    </source>
</reference>
<organism evidence="1 2">
    <name type="scientific">Gynuella sunshinyii YC6258</name>
    <dbReference type="NCBI Taxonomy" id="1445510"/>
    <lineage>
        <taxon>Bacteria</taxon>
        <taxon>Pseudomonadati</taxon>
        <taxon>Pseudomonadota</taxon>
        <taxon>Gammaproteobacteria</taxon>
        <taxon>Oceanospirillales</taxon>
        <taxon>Saccharospirillaceae</taxon>
        <taxon>Gynuella</taxon>
    </lineage>
</organism>
<dbReference type="EMBL" id="CP007142">
    <property type="protein sequence ID" value="AJQ97758.1"/>
    <property type="molecule type" value="Genomic_DNA"/>
</dbReference>
<gene>
    <name evidence="1" type="ORF">YC6258_05730</name>
</gene>
<evidence type="ECO:0000313" key="2">
    <source>
        <dbReference type="Proteomes" id="UP000032266"/>
    </source>
</evidence>